<dbReference type="Proteomes" id="UP000199577">
    <property type="component" value="Unassembled WGS sequence"/>
</dbReference>
<organism evidence="1 2">
    <name type="scientific">Parapedobacter composti</name>
    <dbReference type="NCBI Taxonomy" id="623281"/>
    <lineage>
        <taxon>Bacteria</taxon>
        <taxon>Pseudomonadati</taxon>
        <taxon>Bacteroidota</taxon>
        <taxon>Sphingobacteriia</taxon>
        <taxon>Sphingobacteriales</taxon>
        <taxon>Sphingobacteriaceae</taxon>
        <taxon>Parapedobacter</taxon>
    </lineage>
</organism>
<dbReference type="EMBL" id="FOLL01000006">
    <property type="protein sequence ID" value="SFC20312.1"/>
    <property type="molecule type" value="Genomic_DNA"/>
</dbReference>
<dbReference type="RefSeq" id="WP_139215850.1">
    <property type="nucleotide sequence ID" value="NZ_FOLL01000006.1"/>
</dbReference>
<name>A0A1I1H9P4_9SPHI</name>
<gene>
    <name evidence="1" type="ORF">SAMN05421747_10665</name>
</gene>
<dbReference type="OrthoDB" id="707775at2"/>
<sequence>MDAKVLVTQGMCPLAQRVARLLPAATVLFGSADDLPEVLLRTGNYLKLPQPDNPAFVHEVLKRCLDSEVQLLIPLGLDELYPLAAVRPLFSEYGIAIGVPTPMELDNLVVVQNPPKAHPLLILQDGRELAAGAGGTSHGALSGVFTPLDSGEGLALCCVGG</sequence>
<dbReference type="Gene3D" id="3.40.50.20">
    <property type="match status" value="1"/>
</dbReference>
<dbReference type="STRING" id="623281.SAMN05421747_10665"/>
<evidence type="ECO:0000313" key="1">
    <source>
        <dbReference type="EMBL" id="SFC20312.1"/>
    </source>
</evidence>
<evidence type="ECO:0000313" key="2">
    <source>
        <dbReference type="Proteomes" id="UP000199577"/>
    </source>
</evidence>
<accession>A0A1I1H9P4</accession>
<keyword evidence="2" id="KW-1185">Reference proteome</keyword>
<protein>
    <submittedName>
        <fullName evidence="1">Uncharacterized protein</fullName>
    </submittedName>
</protein>
<reference evidence="1 2" key="1">
    <citation type="submission" date="2016-10" db="EMBL/GenBank/DDBJ databases">
        <authorList>
            <person name="de Groot N.N."/>
        </authorList>
    </citation>
    <scope>NUCLEOTIDE SEQUENCE [LARGE SCALE GENOMIC DNA]</scope>
    <source>
        <strain evidence="1 2">DSM 22900</strain>
    </source>
</reference>
<proteinExistence type="predicted"/>
<dbReference type="AlphaFoldDB" id="A0A1I1H9P4"/>